<evidence type="ECO:0000256" key="6">
    <source>
        <dbReference type="ARBA" id="ARBA00023288"/>
    </source>
</evidence>
<dbReference type="NCBIfam" id="NF047847">
    <property type="entry name" value="SS_mature_LptM"/>
    <property type="match status" value="1"/>
</dbReference>
<proteinExistence type="predicted"/>
<evidence type="ECO:0000256" key="4">
    <source>
        <dbReference type="ARBA" id="ARBA00023139"/>
    </source>
</evidence>
<comment type="caution">
    <text evidence="7">The sequence shown here is derived from an EMBL/GenBank/DDBJ whole genome shotgun (WGS) entry which is preliminary data.</text>
</comment>
<evidence type="ECO:0000256" key="1">
    <source>
        <dbReference type="ARBA" id="ARBA00004459"/>
    </source>
</evidence>
<accession>A0A972F7I9</accession>
<keyword evidence="5" id="KW-0998">Cell outer membrane</keyword>
<dbReference type="AlphaFoldDB" id="A0A972F7I9"/>
<name>A0A972F7I9_9RHOO</name>
<dbReference type="PROSITE" id="PS51257">
    <property type="entry name" value="PROKAR_LIPOPROTEIN"/>
    <property type="match status" value="1"/>
</dbReference>
<gene>
    <name evidence="7" type="ORF">GPA21_09030</name>
</gene>
<organism evidence="7 8">
    <name type="scientific">Azoarcus taiwanensis</name>
    <dbReference type="NCBI Taxonomy" id="666964"/>
    <lineage>
        <taxon>Bacteria</taxon>
        <taxon>Pseudomonadati</taxon>
        <taxon>Pseudomonadota</taxon>
        <taxon>Betaproteobacteria</taxon>
        <taxon>Rhodocyclales</taxon>
        <taxon>Zoogloeaceae</taxon>
        <taxon>Azoarcus</taxon>
    </lineage>
</organism>
<sequence length="50" mass="5144">MRNLLLAGAVCASLLLTACGIRGPLYLPEVPTPASASLSDHTKSIAQPPQ</sequence>
<keyword evidence="8" id="KW-1185">Reference proteome</keyword>
<keyword evidence="3" id="KW-0472">Membrane</keyword>
<reference evidence="7" key="1">
    <citation type="submission" date="2019-12" db="EMBL/GenBank/DDBJ databases">
        <title>Comparative genomics gives insights into the taxonomy of the Azoarcus-Aromatoleum group and reveals separate origins of nif in the plant-associated Azoarcus and non-plant-associated Aromatoleum sub-groups.</title>
        <authorList>
            <person name="Lafos M."/>
            <person name="Maluk M."/>
            <person name="Batista M."/>
            <person name="Junghare M."/>
            <person name="Carmona M."/>
            <person name="Faoro H."/>
            <person name="Cruz L.M."/>
            <person name="Battistoni F."/>
            <person name="De Souza E."/>
            <person name="Pedrosa F."/>
            <person name="Chen W.-M."/>
            <person name="Poole P.S."/>
            <person name="Dixon R.A."/>
            <person name="James E.K."/>
        </authorList>
    </citation>
    <scope>NUCLEOTIDE SEQUENCE</scope>
    <source>
        <strain evidence="7">NSC3</strain>
    </source>
</reference>
<evidence type="ECO:0000313" key="7">
    <source>
        <dbReference type="EMBL" id="NMG03117.1"/>
    </source>
</evidence>
<protein>
    <recommendedName>
        <fullName evidence="9">Lipoprotein</fullName>
    </recommendedName>
</protein>
<dbReference type="Proteomes" id="UP000599523">
    <property type="component" value="Unassembled WGS sequence"/>
</dbReference>
<keyword evidence="4" id="KW-0564">Palmitate</keyword>
<comment type="subcellular location">
    <subcellularLocation>
        <location evidence="1">Cell outer membrane</location>
        <topology evidence="1">Lipid-anchor</topology>
    </subcellularLocation>
</comment>
<dbReference type="EMBL" id="WTVM01000043">
    <property type="protein sequence ID" value="NMG03117.1"/>
    <property type="molecule type" value="Genomic_DNA"/>
</dbReference>
<evidence type="ECO:0000256" key="5">
    <source>
        <dbReference type="ARBA" id="ARBA00023237"/>
    </source>
</evidence>
<evidence type="ECO:0008006" key="9">
    <source>
        <dbReference type="Google" id="ProtNLM"/>
    </source>
</evidence>
<evidence type="ECO:0000256" key="3">
    <source>
        <dbReference type="ARBA" id="ARBA00023136"/>
    </source>
</evidence>
<keyword evidence="2" id="KW-0732">Signal</keyword>
<evidence type="ECO:0000313" key="8">
    <source>
        <dbReference type="Proteomes" id="UP000599523"/>
    </source>
</evidence>
<dbReference type="RefSeq" id="WP_168987875.1">
    <property type="nucleotide sequence ID" value="NZ_CAWPHM010000268.1"/>
</dbReference>
<keyword evidence="6" id="KW-0449">Lipoprotein</keyword>
<evidence type="ECO:0000256" key="2">
    <source>
        <dbReference type="ARBA" id="ARBA00022729"/>
    </source>
</evidence>
<dbReference type="InterPro" id="IPR032831">
    <property type="entry name" value="LptM_cons"/>
</dbReference>